<dbReference type="OrthoDB" id="10366335at2759"/>
<sequence>MHSSTRCCPREEISIEHKLILLAWFRNEKKKKIHIKQVLCYNGRVFRKLLTLIWVFCTIQRQETNHVCNTGLAPEMVNKSHDYAVYNWTSDVLSNVFLYGDPPFEAESQANAFRR</sequence>
<comment type="caution">
    <text evidence="1">The sequence shown here is derived from an EMBL/GenBank/DDBJ whole genome shotgun (WGS) entry which is preliminary data.</text>
</comment>
<dbReference type="Proteomes" id="UP000626092">
    <property type="component" value="Unassembled WGS sequence"/>
</dbReference>
<accession>A0A834GQ31</accession>
<evidence type="ECO:0000313" key="2">
    <source>
        <dbReference type="Proteomes" id="UP000626092"/>
    </source>
</evidence>
<keyword evidence="2" id="KW-1185">Reference proteome</keyword>
<reference evidence="1" key="1">
    <citation type="submission" date="2019-11" db="EMBL/GenBank/DDBJ databases">
        <authorList>
            <person name="Liu Y."/>
            <person name="Hou J."/>
            <person name="Li T.-Q."/>
            <person name="Guan C.-H."/>
            <person name="Wu X."/>
            <person name="Wu H.-Z."/>
            <person name="Ling F."/>
            <person name="Zhang R."/>
            <person name="Shi X.-G."/>
            <person name="Ren J.-P."/>
            <person name="Chen E.-F."/>
            <person name="Sun J.-M."/>
        </authorList>
    </citation>
    <scope>NUCLEOTIDE SEQUENCE</scope>
    <source>
        <strain evidence="1">Adult_tree_wgs_1</strain>
        <tissue evidence="1">Leaves</tissue>
    </source>
</reference>
<protein>
    <submittedName>
        <fullName evidence="1">Uncharacterized protein</fullName>
    </submittedName>
</protein>
<organism evidence="1 2">
    <name type="scientific">Rhododendron simsii</name>
    <name type="common">Sims's rhododendron</name>
    <dbReference type="NCBI Taxonomy" id="118357"/>
    <lineage>
        <taxon>Eukaryota</taxon>
        <taxon>Viridiplantae</taxon>
        <taxon>Streptophyta</taxon>
        <taxon>Embryophyta</taxon>
        <taxon>Tracheophyta</taxon>
        <taxon>Spermatophyta</taxon>
        <taxon>Magnoliopsida</taxon>
        <taxon>eudicotyledons</taxon>
        <taxon>Gunneridae</taxon>
        <taxon>Pentapetalae</taxon>
        <taxon>asterids</taxon>
        <taxon>Ericales</taxon>
        <taxon>Ericaceae</taxon>
        <taxon>Ericoideae</taxon>
        <taxon>Rhodoreae</taxon>
        <taxon>Rhododendron</taxon>
    </lineage>
</organism>
<name>A0A834GQ31_RHOSS</name>
<proteinExistence type="predicted"/>
<gene>
    <name evidence="1" type="ORF">RHSIM_Rhsim07G0025000</name>
</gene>
<dbReference type="EMBL" id="WJXA01000007">
    <property type="protein sequence ID" value="KAF7137994.1"/>
    <property type="molecule type" value="Genomic_DNA"/>
</dbReference>
<dbReference type="AlphaFoldDB" id="A0A834GQ31"/>
<evidence type="ECO:0000313" key="1">
    <source>
        <dbReference type="EMBL" id="KAF7137994.1"/>
    </source>
</evidence>